<evidence type="ECO:0000256" key="8">
    <source>
        <dbReference type="ARBA" id="ARBA00023002"/>
    </source>
</evidence>
<evidence type="ECO:0000256" key="4">
    <source>
        <dbReference type="ARBA" id="ARBA00012109"/>
    </source>
</evidence>
<evidence type="ECO:0000256" key="5">
    <source>
        <dbReference type="ARBA" id="ARBA00022723"/>
    </source>
</evidence>
<keyword evidence="8" id="KW-0560">Oxidoreductase</keyword>
<dbReference type="Pfam" id="PF00067">
    <property type="entry name" value="p450"/>
    <property type="match status" value="1"/>
</dbReference>
<keyword evidence="9" id="KW-0408">Iron</keyword>
<dbReference type="GO" id="GO:0016712">
    <property type="term" value="F:oxidoreductase activity, acting on paired donors, with incorporation or reduction of molecular oxygen, reduced flavin or flavoprotein as one donor, and incorporation of one atom of oxygen"/>
    <property type="evidence" value="ECO:0007669"/>
    <property type="project" value="UniProtKB-EC"/>
</dbReference>
<name>A0A1A6HPE7_NEOLE</name>
<evidence type="ECO:0000256" key="2">
    <source>
        <dbReference type="ARBA" id="ARBA00004406"/>
    </source>
</evidence>
<dbReference type="SUPFAM" id="SSF48264">
    <property type="entry name" value="Cytochrome P450"/>
    <property type="match status" value="1"/>
</dbReference>
<evidence type="ECO:0000256" key="7">
    <source>
        <dbReference type="ARBA" id="ARBA00022848"/>
    </source>
</evidence>
<dbReference type="GO" id="GO:0005506">
    <property type="term" value="F:iron ion binding"/>
    <property type="evidence" value="ECO:0007669"/>
    <property type="project" value="InterPro"/>
</dbReference>
<evidence type="ECO:0000256" key="6">
    <source>
        <dbReference type="ARBA" id="ARBA00022824"/>
    </source>
</evidence>
<dbReference type="GO" id="GO:0005789">
    <property type="term" value="C:endoplasmic reticulum membrane"/>
    <property type="evidence" value="ECO:0007669"/>
    <property type="project" value="UniProtKB-SubCell"/>
</dbReference>
<evidence type="ECO:0000256" key="1">
    <source>
        <dbReference type="ARBA" id="ARBA00004174"/>
    </source>
</evidence>
<dbReference type="EMBL" id="LZPO01019024">
    <property type="protein sequence ID" value="OBS79607.1"/>
    <property type="molecule type" value="Genomic_DNA"/>
</dbReference>
<keyword evidence="11" id="KW-1185">Reference proteome</keyword>
<dbReference type="AlphaFoldDB" id="A0A1A6HPE7"/>
<dbReference type="Gene3D" id="1.10.630.10">
    <property type="entry name" value="Cytochrome P450"/>
    <property type="match status" value="1"/>
</dbReference>
<proteinExistence type="inferred from homology"/>
<gene>
    <name evidence="10" type="ORF">A6R68_22191</name>
</gene>
<keyword evidence="6" id="KW-0256">Endoplasmic reticulum</keyword>
<dbReference type="GO" id="GO:0006082">
    <property type="term" value="P:organic acid metabolic process"/>
    <property type="evidence" value="ECO:0007669"/>
    <property type="project" value="TreeGrafter"/>
</dbReference>
<dbReference type="STRING" id="56216.A0A1A6HPE7"/>
<evidence type="ECO:0000256" key="3">
    <source>
        <dbReference type="ARBA" id="ARBA00010617"/>
    </source>
</evidence>
<sequence>MPYTDAMVHEVQRFIDLVPNNVPHAVTNDITFRNYLIPK</sequence>
<accession>A0A1A6HPE7</accession>
<dbReference type="GO" id="GO:0006805">
    <property type="term" value="P:xenobiotic metabolic process"/>
    <property type="evidence" value="ECO:0007669"/>
    <property type="project" value="TreeGrafter"/>
</dbReference>
<dbReference type="OrthoDB" id="2789670at2759"/>
<comment type="subcellular location">
    <subcellularLocation>
        <location evidence="2">Endoplasmic reticulum membrane</location>
        <topology evidence="2">Peripheral membrane protein</topology>
    </subcellularLocation>
    <subcellularLocation>
        <location evidence="1">Microsome membrane</location>
        <topology evidence="1">Peripheral membrane protein</topology>
    </subcellularLocation>
</comment>
<keyword evidence="5" id="KW-0479">Metal-binding</keyword>
<comment type="caution">
    <text evidence="10">The sequence shown here is derived from an EMBL/GenBank/DDBJ whole genome shotgun (WGS) entry which is preliminary data.</text>
</comment>
<dbReference type="InterPro" id="IPR001128">
    <property type="entry name" value="Cyt_P450"/>
</dbReference>
<dbReference type="InterPro" id="IPR050182">
    <property type="entry name" value="Cytochrome_P450_fam2"/>
</dbReference>
<dbReference type="PANTHER" id="PTHR24300">
    <property type="entry name" value="CYTOCHROME P450 508A4-RELATED"/>
    <property type="match status" value="1"/>
</dbReference>
<evidence type="ECO:0000256" key="9">
    <source>
        <dbReference type="ARBA" id="ARBA00023004"/>
    </source>
</evidence>
<evidence type="ECO:0000313" key="10">
    <source>
        <dbReference type="EMBL" id="OBS79607.1"/>
    </source>
</evidence>
<comment type="similarity">
    <text evidence="3">Belongs to the cytochrome P450 family.</text>
</comment>
<dbReference type="GO" id="GO:0020037">
    <property type="term" value="F:heme binding"/>
    <property type="evidence" value="ECO:0007669"/>
    <property type="project" value="InterPro"/>
</dbReference>
<evidence type="ECO:0000313" key="11">
    <source>
        <dbReference type="Proteomes" id="UP000092124"/>
    </source>
</evidence>
<dbReference type="Proteomes" id="UP000092124">
    <property type="component" value="Unassembled WGS sequence"/>
</dbReference>
<reference evidence="10 11" key="1">
    <citation type="submission" date="2016-06" db="EMBL/GenBank/DDBJ databases">
        <title>The Draft Genome Sequence and Annotation of the Desert Woodrat Neotoma lepida.</title>
        <authorList>
            <person name="Campbell M."/>
            <person name="Oakeson K.F."/>
            <person name="Yandell M."/>
            <person name="Halpert J.R."/>
            <person name="Dearing D."/>
        </authorList>
    </citation>
    <scope>NUCLEOTIDE SEQUENCE [LARGE SCALE GENOMIC DNA]</scope>
    <source>
        <strain evidence="10">417</strain>
        <tissue evidence="10">Liver</tissue>
    </source>
</reference>
<organism evidence="10 11">
    <name type="scientific">Neotoma lepida</name>
    <name type="common">Desert woodrat</name>
    <dbReference type="NCBI Taxonomy" id="56216"/>
    <lineage>
        <taxon>Eukaryota</taxon>
        <taxon>Metazoa</taxon>
        <taxon>Chordata</taxon>
        <taxon>Craniata</taxon>
        <taxon>Vertebrata</taxon>
        <taxon>Euteleostomi</taxon>
        <taxon>Mammalia</taxon>
        <taxon>Eutheria</taxon>
        <taxon>Euarchontoglires</taxon>
        <taxon>Glires</taxon>
        <taxon>Rodentia</taxon>
        <taxon>Myomorpha</taxon>
        <taxon>Muroidea</taxon>
        <taxon>Cricetidae</taxon>
        <taxon>Neotominae</taxon>
        <taxon>Neotoma</taxon>
    </lineage>
</organism>
<protein>
    <recommendedName>
        <fullName evidence="4">unspecific monooxygenase</fullName>
        <ecNumber evidence="4">1.14.14.1</ecNumber>
    </recommendedName>
</protein>
<dbReference type="InterPro" id="IPR036396">
    <property type="entry name" value="Cyt_P450_sf"/>
</dbReference>
<feature type="non-terminal residue" evidence="10">
    <location>
        <position position="39"/>
    </location>
</feature>
<dbReference type="PANTHER" id="PTHR24300:SF384">
    <property type="entry name" value="CYTOCHROME P450 2C29-RELATED"/>
    <property type="match status" value="1"/>
</dbReference>
<dbReference type="EC" id="1.14.14.1" evidence="4"/>
<keyword evidence="7" id="KW-0492">Microsome</keyword>